<accession>A0A813JY27</accession>
<evidence type="ECO:0000313" key="3">
    <source>
        <dbReference type="Proteomes" id="UP000626109"/>
    </source>
</evidence>
<feature type="transmembrane region" description="Helical" evidence="1">
    <location>
        <begin position="57"/>
        <end position="76"/>
    </location>
</feature>
<keyword evidence="1" id="KW-1133">Transmembrane helix</keyword>
<organism evidence="2 3">
    <name type="scientific">Polarella glacialis</name>
    <name type="common">Dinoflagellate</name>
    <dbReference type="NCBI Taxonomy" id="89957"/>
    <lineage>
        <taxon>Eukaryota</taxon>
        <taxon>Sar</taxon>
        <taxon>Alveolata</taxon>
        <taxon>Dinophyceae</taxon>
        <taxon>Suessiales</taxon>
        <taxon>Suessiaceae</taxon>
        <taxon>Polarella</taxon>
    </lineage>
</organism>
<keyword evidence="1" id="KW-0472">Membrane</keyword>
<dbReference type="Proteomes" id="UP000626109">
    <property type="component" value="Unassembled WGS sequence"/>
</dbReference>
<evidence type="ECO:0000313" key="2">
    <source>
        <dbReference type="EMBL" id="CAE8687862.1"/>
    </source>
</evidence>
<reference evidence="2" key="1">
    <citation type="submission" date="2021-02" db="EMBL/GenBank/DDBJ databases">
        <authorList>
            <person name="Dougan E. K."/>
            <person name="Rhodes N."/>
            <person name="Thang M."/>
            <person name="Chan C."/>
        </authorList>
    </citation>
    <scope>NUCLEOTIDE SEQUENCE</scope>
</reference>
<dbReference type="EMBL" id="CAJNNW010026810">
    <property type="protein sequence ID" value="CAE8687862.1"/>
    <property type="molecule type" value="Genomic_DNA"/>
</dbReference>
<comment type="caution">
    <text evidence="2">The sequence shown here is derived from an EMBL/GenBank/DDBJ whole genome shotgun (WGS) entry which is preliminary data.</text>
</comment>
<protein>
    <submittedName>
        <fullName evidence="2">Uncharacterized protein</fullName>
    </submittedName>
</protein>
<feature type="transmembrane region" description="Helical" evidence="1">
    <location>
        <begin position="82"/>
        <end position="101"/>
    </location>
</feature>
<proteinExistence type="predicted"/>
<name>A0A813JY27_POLGL</name>
<gene>
    <name evidence="2" type="ORF">PGLA2088_LOCUS25639</name>
</gene>
<evidence type="ECO:0000256" key="1">
    <source>
        <dbReference type="SAM" id="Phobius"/>
    </source>
</evidence>
<dbReference type="AlphaFoldDB" id="A0A813JY27"/>
<sequence length="158" mass="17101">MPMSALPGHLFAPSTAVVSGTKQSEHSKSTRARLTSLVAHTICSDGDWFHCIVPAPVVLLLLLLLPLLLLLSLLLLLLLPLLLLLLLLLLVCCCCCCCCLFPPSHFDNSFSHESFDVCVHDSLLMSFHVVVNSGGLQYPLAGRPPYRDAPFVPLRGAA</sequence>
<keyword evidence="1" id="KW-0812">Transmembrane</keyword>